<evidence type="ECO:0000313" key="1">
    <source>
        <dbReference type="EMBL" id="TFC05798.1"/>
    </source>
</evidence>
<dbReference type="InterPro" id="IPR011697">
    <property type="entry name" value="Peptidase_C26"/>
</dbReference>
<sequence>MSRHFSPSQLSSVQVSSVQVSSGQVSSEDLPRLAIVEVTRHRPDRPAYHAKVQVLNASAVSAGERGGWRVTRLAAADMTPAELLAATDDSDAILIMGGEDITPRFYGGADGYEGETRHYDAADDGQIALVHRAVERDTPLLGICRGLQVINVALGGGIVQHIEDGIHRNVDVPVDQILREHPVELLGGSGLLDSLGSVAVSVQSAHHQSVGRLGAGLVPAAIAPDGLVEAVEHESAPITGVQWHPEAPDAPAEQLPLLLAALQRQVADARLADLVAA</sequence>
<dbReference type="GO" id="GO:0005829">
    <property type="term" value="C:cytosol"/>
    <property type="evidence" value="ECO:0007669"/>
    <property type="project" value="TreeGrafter"/>
</dbReference>
<evidence type="ECO:0000313" key="2">
    <source>
        <dbReference type="Proteomes" id="UP000297643"/>
    </source>
</evidence>
<dbReference type="PROSITE" id="PS51273">
    <property type="entry name" value="GATASE_TYPE_1"/>
    <property type="match status" value="1"/>
</dbReference>
<protein>
    <submittedName>
        <fullName evidence="1">Gamma-glutamyl-gamma-aminobutyrate hydrolase family protein</fullName>
    </submittedName>
</protein>
<dbReference type="Gene3D" id="3.40.50.880">
    <property type="match status" value="1"/>
</dbReference>
<accession>A0A4R8WDR8</accession>
<dbReference type="PANTHER" id="PTHR43235">
    <property type="entry name" value="GLUTAMINE AMIDOTRANSFERASE PB2B2.05-RELATED"/>
    <property type="match status" value="1"/>
</dbReference>
<organism evidence="1 2">
    <name type="scientific">Cryobacterium mannosilyticum</name>
    <dbReference type="NCBI Taxonomy" id="1259190"/>
    <lineage>
        <taxon>Bacteria</taxon>
        <taxon>Bacillati</taxon>
        <taxon>Actinomycetota</taxon>
        <taxon>Actinomycetes</taxon>
        <taxon>Micrococcales</taxon>
        <taxon>Microbacteriaceae</taxon>
        <taxon>Cryobacterium</taxon>
    </lineage>
</organism>
<proteinExistence type="predicted"/>
<keyword evidence="2" id="KW-1185">Reference proteome</keyword>
<keyword evidence="1" id="KW-0378">Hydrolase</keyword>
<comment type="caution">
    <text evidence="1">The sequence shown here is derived from an EMBL/GenBank/DDBJ whole genome shotgun (WGS) entry which is preliminary data.</text>
</comment>
<reference evidence="1 2" key="1">
    <citation type="submission" date="2019-03" db="EMBL/GenBank/DDBJ databases">
        <title>Genomics of glacier-inhabiting Cryobacterium strains.</title>
        <authorList>
            <person name="Liu Q."/>
            <person name="Xin Y.-H."/>
        </authorList>
    </citation>
    <scope>NUCLEOTIDE SEQUENCE [LARGE SCALE GENOMIC DNA]</scope>
    <source>
        <strain evidence="1 2">RHLT2-21</strain>
    </source>
</reference>
<dbReference type="PANTHER" id="PTHR43235:SF1">
    <property type="entry name" value="GLUTAMINE AMIDOTRANSFERASE PB2B2.05-RELATED"/>
    <property type="match status" value="1"/>
</dbReference>
<dbReference type="InterPro" id="IPR029062">
    <property type="entry name" value="Class_I_gatase-like"/>
</dbReference>
<name>A0A4R8WDR8_9MICO</name>
<dbReference type="AlphaFoldDB" id="A0A4R8WDR8"/>
<dbReference type="InterPro" id="IPR044668">
    <property type="entry name" value="PuuD-like"/>
</dbReference>
<dbReference type="SUPFAM" id="SSF52317">
    <property type="entry name" value="Class I glutamine amidotransferase-like"/>
    <property type="match status" value="1"/>
</dbReference>
<dbReference type="EMBL" id="SOFM01000013">
    <property type="protein sequence ID" value="TFC05798.1"/>
    <property type="molecule type" value="Genomic_DNA"/>
</dbReference>
<gene>
    <name evidence="1" type="ORF">E3O32_05600</name>
</gene>
<dbReference type="RefSeq" id="WP_134507548.1">
    <property type="nucleotide sequence ID" value="NZ_SOFM01000013.1"/>
</dbReference>
<dbReference type="Proteomes" id="UP000297643">
    <property type="component" value="Unassembled WGS sequence"/>
</dbReference>
<dbReference type="Pfam" id="PF07722">
    <property type="entry name" value="Peptidase_C26"/>
    <property type="match status" value="1"/>
</dbReference>
<dbReference type="GO" id="GO:0016811">
    <property type="term" value="F:hydrolase activity, acting on carbon-nitrogen (but not peptide) bonds, in linear amides"/>
    <property type="evidence" value="ECO:0007669"/>
    <property type="project" value="InterPro"/>
</dbReference>